<feature type="compositionally biased region" description="Basic and acidic residues" evidence="1">
    <location>
        <begin position="93"/>
        <end position="102"/>
    </location>
</feature>
<name>V5XJK8_MYCNE</name>
<keyword evidence="3" id="KW-1185">Reference proteome</keyword>
<evidence type="ECO:0000313" key="3">
    <source>
        <dbReference type="Proteomes" id="UP000018763"/>
    </source>
</evidence>
<feature type="region of interest" description="Disordered" evidence="1">
    <location>
        <begin position="93"/>
        <end position="112"/>
    </location>
</feature>
<dbReference type="RefSeq" id="WP_019513436.1">
    <property type="nucleotide sequence ID" value="NC_023036.2"/>
</dbReference>
<sequence>MPVNSFDPTRHHLVRHVSIRHPDSGYVHSFAPGDEVPGWAAAMITNSDIWEDSDGTGRLGGPPPRGGAGANLVAWAEYASHFTDKVTITEDDKRDDIIDKLDAAGVPTTQRA</sequence>
<dbReference type="AlphaFoldDB" id="V5XJK8"/>
<dbReference type="GeneID" id="43448711"/>
<dbReference type="eggNOG" id="ENOG5032EPE">
    <property type="taxonomic scope" value="Bacteria"/>
</dbReference>
<organism evidence="2 3">
    <name type="scientific">Mycolicibacterium neoaurum VKM Ac-1815D</name>
    <dbReference type="NCBI Taxonomy" id="700508"/>
    <lineage>
        <taxon>Bacteria</taxon>
        <taxon>Bacillati</taxon>
        <taxon>Actinomycetota</taxon>
        <taxon>Actinomycetes</taxon>
        <taxon>Mycobacteriales</taxon>
        <taxon>Mycobacteriaceae</taxon>
        <taxon>Mycolicibacterium</taxon>
    </lineage>
</organism>
<accession>V5XJK8</accession>
<dbReference type="KEGG" id="mne:D174_04205"/>
<proteinExistence type="predicted"/>
<protein>
    <submittedName>
        <fullName evidence="2">Uncharacterized protein</fullName>
    </submittedName>
</protein>
<dbReference type="EMBL" id="CP006936">
    <property type="protein sequence ID" value="AHC27819.1"/>
    <property type="molecule type" value="Genomic_DNA"/>
</dbReference>
<evidence type="ECO:0000256" key="1">
    <source>
        <dbReference type="SAM" id="MobiDB-lite"/>
    </source>
</evidence>
<gene>
    <name evidence="2" type="ORF">D174_04205</name>
</gene>
<evidence type="ECO:0000313" key="2">
    <source>
        <dbReference type="EMBL" id="AHC27819.1"/>
    </source>
</evidence>
<dbReference type="Proteomes" id="UP000018763">
    <property type="component" value="Chromosome"/>
</dbReference>
<dbReference type="HOGENOM" id="CLU_2233551_0_0_11"/>
<reference evidence="2 3" key="1">
    <citation type="journal article" date="2014" name="Genome Announc.">
        <title>Complete Genome Sequence of Sterol-Transforming Mycobacterium neoaurum Strain VKM Ac-1815D.</title>
        <authorList>
            <person name="Shtratnikova V.Y."/>
            <person name="Bragin E.Y."/>
            <person name="Dovbnya D.V."/>
            <person name="Pekov Y.A."/>
            <person name="Schelkunov M.I."/>
            <person name="Strizhov N."/>
            <person name="Ivashina T.V."/>
            <person name="Ashapkin V.V."/>
            <person name="Donova M.V."/>
        </authorList>
    </citation>
    <scope>NUCLEOTIDE SEQUENCE [LARGE SCALE GENOMIC DNA]</scope>
    <source>
        <strain evidence="2 3">VKM Ac-1815D</strain>
    </source>
</reference>